<feature type="non-terminal residue" evidence="2">
    <location>
        <position position="244"/>
    </location>
</feature>
<evidence type="ECO:0000256" key="1">
    <source>
        <dbReference type="SAM" id="MobiDB-lite"/>
    </source>
</evidence>
<proteinExistence type="predicted"/>
<feature type="region of interest" description="Disordered" evidence="1">
    <location>
        <begin position="1"/>
        <end position="86"/>
    </location>
</feature>
<name>A0AAD5XLK3_9FUNG</name>
<reference evidence="2" key="1">
    <citation type="submission" date="2020-05" db="EMBL/GenBank/DDBJ databases">
        <title>Phylogenomic resolution of chytrid fungi.</title>
        <authorList>
            <person name="Stajich J.E."/>
            <person name="Amses K."/>
            <person name="Simmons R."/>
            <person name="Seto K."/>
            <person name="Myers J."/>
            <person name="Bonds A."/>
            <person name="Quandt C.A."/>
            <person name="Barry K."/>
            <person name="Liu P."/>
            <person name="Grigoriev I."/>
            <person name="Longcore J.E."/>
            <person name="James T.Y."/>
        </authorList>
    </citation>
    <scope>NUCLEOTIDE SEQUENCE</scope>
    <source>
        <strain evidence="2">JEL0379</strain>
    </source>
</reference>
<feature type="compositionally biased region" description="Low complexity" evidence="1">
    <location>
        <begin position="48"/>
        <end position="59"/>
    </location>
</feature>
<dbReference type="EMBL" id="JADGJQ010000256">
    <property type="protein sequence ID" value="KAJ3164759.1"/>
    <property type="molecule type" value="Genomic_DNA"/>
</dbReference>
<feature type="compositionally biased region" description="Basic and acidic residues" evidence="1">
    <location>
        <begin position="73"/>
        <end position="83"/>
    </location>
</feature>
<gene>
    <name evidence="2" type="ORF">HDU87_003501</name>
</gene>
<sequence length="244" mass="27262">MASGSSVVASEDQMDVDTGVGSGSVGVASRSHMDEGSHQKQLVPFMRYTSSNYTSSNSSSDDDDDDDDEEEETAKPEAKDKESPSIAPTLNMWRLFHGFHVEENVNLKLREMCVPVDGRYNKAHYLTTGTKVETAQTSVKFLTMTHAMMSKGNKALKVKAARKEKDRTVFEKKLHKLHDIHPALPLALFDKPSVVNNLNMGSIAALEMWYAYKYPALEPKEKKKYSRVLAYGDVFNEFLGAMQL</sequence>
<comment type="caution">
    <text evidence="2">The sequence shown here is derived from an EMBL/GenBank/DDBJ whole genome shotgun (WGS) entry which is preliminary data.</text>
</comment>
<dbReference type="Proteomes" id="UP001212152">
    <property type="component" value="Unassembled WGS sequence"/>
</dbReference>
<keyword evidence="3" id="KW-1185">Reference proteome</keyword>
<evidence type="ECO:0000313" key="2">
    <source>
        <dbReference type="EMBL" id="KAJ3164759.1"/>
    </source>
</evidence>
<protein>
    <submittedName>
        <fullName evidence="2">Uncharacterized protein</fullName>
    </submittedName>
</protein>
<organism evidence="2 3">
    <name type="scientific">Geranomyces variabilis</name>
    <dbReference type="NCBI Taxonomy" id="109894"/>
    <lineage>
        <taxon>Eukaryota</taxon>
        <taxon>Fungi</taxon>
        <taxon>Fungi incertae sedis</taxon>
        <taxon>Chytridiomycota</taxon>
        <taxon>Chytridiomycota incertae sedis</taxon>
        <taxon>Chytridiomycetes</taxon>
        <taxon>Spizellomycetales</taxon>
        <taxon>Powellomycetaceae</taxon>
        <taxon>Geranomyces</taxon>
    </lineage>
</organism>
<dbReference type="AlphaFoldDB" id="A0AAD5XLK3"/>
<accession>A0AAD5XLK3</accession>
<evidence type="ECO:0000313" key="3">
    <source>
        <dbReference type="Proteomes" id="UP001212152"/>
    </source>
</evidence>
<feature type="compositionally biased region" description="Acidic residues" evidence="1">
    <location>
        <begin position="60"/>
        <end position="72"/>
    </location>
</feature>